<keyword evidence="7" id="KW-1185">Reference proteome</keyword>
<feature type="region of interest" description="Disordered" evidence="6">
    <location>
        <begin position="160"/>
        <end position="211"/>
    </location>
</feature>
<dbReference type="GO" id="GO:0005737">
    <property type="term" value="C:cytoplasm"/>
    <property type="evidence" value="ECO:0007669"/>
    <property type="project" value="UniProtKB-SubCell"/>
</dbReference>
<evidence type="ECO:0000256" key="5">
    <source>
        <dbReference type="ARBA" id="ARBA00023242"/>
    </source>
</evidence>
<protein>
    <submittedName>
        <fullName evidence="8">J domain-containing protein</fullName>
    </submittedName>
</protein>
<dbReference type="WBParaSite" id="L893_g15055.t1">
    <property type="protein sequence ID" value="L893_g15055.t1"/>
    <property type="gene ID" value="L893_g15055"/>
</dbReference>
<evidence type="ECO:0000256" key="6">
    <source>
        <dbReference type="SAM" id="MobiDB-lite"/>
    </source>
</evidence>
<feature type="region of interest" description="Disordered" evidence="6">
    <location>
        <begin position="35"/>
        <end position="147"/>
    </location>
</feature>
<dbReference type="InterPro" id="IPR052094">
    <property type="entry name" value="Pre-mRNA-splicing_ERAD"/>
</dbReference>
<proteinExistence type="predicted"/>
<evidence type="ECO:0000256" key="4">
    <source>
        <dbReference type="ARBA" id="ARBA00023186"/>
    </source>
</evidence>
<dbReference type="Proteomes" id="UP000095287">
    <property type="component" value="Unplaced"/>
</dbReference>
<dbReference type="GO" id="GO:0005681">
    <property type="term" value="C:spliceosomal complex"/>
    <property type="evidence" value="ECO:0007669"/>
    <property type="project" value="TreeGrafter"/>
</dbReference>
<feature type="compositionally biased region" description="Basic and acidic residues" evidence="6">
    <location>
        <begin position="160"/>
        <end position="182"/>
    </location>
</feature>
<sequence>MFRKVQEVSMILLDKAARAAYDHVVAAKAAKKAFFEQRRTTEDSKRRKFREDLERREAARSHEASASQERDFSRLRKESARLMAEEMERRRRQIEEDEKEQRRRRTQPAPSMDRPAASGEPSKKKARVRTPRNDLEPKGFAHGTTAEEFDAFEADILEKMRTSGRRPADDSQVKKEVQEHYLIRKWSPANWRRGERRRNDRDARSTKGKCP</sequence>
<evidence type="ECO:0000313" key="8">
    <source>
        <dbReference type="WBParaSite" id="L893_g15055.t1"/>
    </source>
</evidence>
<evidence type="ECO:0000313" key="7">
    <source>
        <dbReference type="Proteomes" id="UP000095287"/>
    </source>
</evidence>
<keyword evidence="4" id="KW-0143">Chaperone</keyword>
<dbReference type="AlphaFoldDB" id="A0A1I7YCR3"/>
<comment type="subcellular location">
    <subcellularLocation>
        <location evidence="2">Cytoplasm</location>
    </subcellularLocation>
    <subcellularLocation>
        <location evidence="1">Nucleus</location>
    </subcellularLocation>
</comment>
<keyword evidence="5" id="KW-0539">Nucleus</keyword>
<evidence type="ECO:0000256" key="1">
    <source>
        <dbReference type="ARBA" id="ARBA00004123"/>
    </source>
</evidence>
<keyword evidence="3" id="KW-0963">Cytoplasm</keyword>
<evidence type="ECO:0000256" key="2">
    <source>
        <dbReference type="ARBA" id="ARBA00004496"/>
    </source>
</evidence>
<organism evidence="7 8">
    <name type="scientific">Steinernema glaseri</name>
    <dbReference type="NCBI Taxonomy" id="37863"/>
    <lineage>
        <taxon>Eukaryota</taxon>
        <taxon>Metazoa</taxon>
        <taxon>Ecdysozoa</taxon>
        <taxon>Nematoda</taxon>
        <taxon>Chromadorea</taxon>
        <taxon>Rhabditida</taxon>
        <taxon>Tylenchina</taxon>
        <taxon>Panagrolaimomorpha</taxon>
        <taxon>Strongyloidoidea</taxon>
        <taxon>Steinernematidae</taxon>
        <taxon>Steinernema</taxon>
    </lineage>
</organism>
<evidence type="ECO:0000256" key="3">
    <source>
        <dbReference type="ARBA" id="ARBA00022490"/>
    </source>
</evidence>
<reference evidence="8" key="1">
    <citation type="submission" date="2016-11" db="UniProtKB">
        <authorList>
            <consortium name="WormBaseParasite"/>
        </authorList>
    </citation>
    <scope>IDENTIFICATION</scope>
</reference>
<feature type="compositionally biased region" description="Basic and acidic residues" evidence="6">
    <location>
        <begin position="35"/>
        <end position="89"/>
    </location>
</feature>
<dbReference type="PANTHER" id="PTHR44313">
    <property type="entry name" value="DNAJ HOMOLOG SUBFAMILY C MEMBER 17"/>
    <property type="match status" value="1"/>
</dbReference>
<name>A0A1I7YCR3_9BILA</name>
<dbReference type="GO" id="GO:0000390">
    <property type="term" value="P:spliceosomal complex disassembly"/>
    <property type="evidence" value="ECO:0007669"/>
    <property type="project" value="TreeGrafter"/>
</dbReference>
<dbReference type="PANTHER" id="PTHR44313:SF1">
    <property type="entry name" value="DNAJ HOMOLOG SUBFAMILY C MEMBER 17"/>
    <property type="match status" value="1"/>
</dbReference>
<accession>A0A1I7YCR3</accession>